<dbReference type="InterPro" id="IPR003607">
    <property type="entry name" value="HD/PDEase_dom"/>
</dbReference>
<dbReference type="InterPro" id="IPR023023">
    <property type="entry name" value="dNTPase_2"/>
</dbReference>
<evidence type="ECO:0000256" key="2">
    <source>
        <dbReference type="HAMAP-Rule" id="MF_01212"/>
    </source>
</evidence>
<feature type="domain" description="HD" evidence="4">
    <location>
        <begin position="60"/>
        <end position="264"/>
    </location>
</feature>
<dbReference type="InterPro" id="IPR006674">
    <property type="entry name" value="HD_domain"/>
</dbReference>
<dbReference type="RefSeq" id="WP_063365046.1">
    <property type="nucleotide sequence ID" value="NZ_AQHB01000037.1"/>
</dbReference>
<dbReference type="InterPro" id="IPR006261">
    <property type="entry name" value="dGTPase"/>
</dbReference>
<dbReference type="NCBIfam" id="NF041026">
    <property type="entry name" value="antiphage_dGTPase"/>
    <property type="match status" value="1"/>
</dbReference>
<keyword evidence="6" id="KW-1185">Reference proteome</keyword>
<dbReference type="Pfam" id="PF13286">
    <property type="entry name" value="HD_assoc"/>
    <property type="match status" value="1"/>
</dbReference>
<sequence>MSLENSAWEVRQSPQELRKDDHRSEYDRDEARLIHSSAFRRLQSKTQVLGLGESDFYRTRLTHSMEVAQIGRGIVQYLSKKKVENADKLPPSELITAICLAHDIGHPPFGHGGEVALNYCMRDYGGFEGNGQTLRILGTLDKYLKGYGLNPTRRMLLGVLKYPAAYSSLLNDMAYEAKTKDTPNWLFKAAKQKPPKCYHDDDQGIVDFILEPFSQEDKEKFTASMEYKPKNDEDRRSPETEHKLTKYKSLDCSIMNLADNISYSLHDFEDALSLELIRQSDWKRYFEEEVGGRQRKELFAKISTMRPDCAYDKITTDLFESSYTRKDAIGSLVNLMISNTQIVENDSECLEPLLRLNVELTGDVEKIRKAIFDLVKELVINNENVQQLEFKGQKLIIELFEVLATDPERFLPNKTKKVWEKAAKSVLDGLSEEEKERQSTKDLVKRKQMRVICDFVSGMTDEYATKYYEKLFTPSKGSIFDHL</sequence>
<dbReference type="PATRIC" id="fig|1365250.3.peg.1764"/>
<reference evidence="5 6" key="1">
    <citation type="submission" date="2013-07" db="EMBL/GenBank/DDBJ databases">
        <title>Comparative Genomic and Metabolomic Analysis of Twelve Strains of Pseudoalteromonas luteoviolacea.</title>
        <authorList>
            <person name="Vynne N.G."/>
            <person name="Mansson M."/>
            <person name="Gram L."/>
        </authorList>
    </citation>
    <scope>NUCLEOTIDE SEQUENCE [LARGE SCALE GENOMIC DNA]</scope>
    <source>
        <strain evidence="5 6">DSM 6061</strain>
    </source>
</reference>
<gene>
    <name evidence="5" type="ORF">N475_12665</name>
</gene>
<evidence type="ECO:0000256" key="3">
    <source>
        <dbReference type="SAM" id="MobiDB-lite"/>
    </source>
</evidence>
<feature type="compositionally biased region" description="Basic and acidic residues" evidence="3">
    <location>
        <begin position="16"/>
        <end position="26"/>
    </location>
</feature>
<dbReference type="Gene3D" id="1.10.3210.10">
    <property type="entry name" value="Hypothetical protein af1432"/>
    <property type="match status" value="2"/>
</dbReference>
<dbReference type="HAMAP" id="MF_01212">
    <property type="entry name" value="dGTPase_type2"/>
    <property type="match status" value="1"/>
</dbReference>
<evidence type="ECO:0000256" key="1">
    <source>
        <dbReference type="ARBA" id="ARBA00022801"/>
    </source>
</evidence>
<dbReference type="CDD" id="cd00077">
    <property type="entry name" value="HDc"/>
    <property type="match status" value="1"/>
</dbReference>
<dbReference type="SMART" id="SM00471">
    <property type="entry name" value="HDc"/>
    <property type="match status" value="1"/>
</dbReference>
<accession>A0A166XH48</accession>
<evidence type="ECO:0000313" key="6">
    <source>
        <dbReference type="Proteomes" id="UP000076643"/>
    </source>
</evidence>
<dbReference type="GO" id="GO:0008832">
    <property type="term" value="F:dGTPase activity"/>
    <property type="evidence" value="ECO:0007669"/>
    <property type="project" value="TreeGrafter"/>
</dbReference>
<evidence type="ECO:0000313" key="5">
    <source>
        <dbReference type="EMBL" id="KZN40312.1"/>
    </source>
</evidence>
<comment type="caution">
    <text evidence="5">The sequence shown here is derived from an EMBL/GenBank/DDBJ whole genome shotgun (WGS) entry which is preliminary data.</text>
</comment>
<evidence type="ECO:0000259" key="4">
    <source>
        <dbReference type="PROSITE" id="PS51831"/>
    </source>
</evidence>
<dbReference type="SUPFAM" id="SSF109604">
    <property type="entry name" value="HD-domain/PDEase-like"/>
    <property type="match status" value="1"/>
</dbReference>
<dbReference type="Proteomes" id="UP000076643">
    <property type="component" value="Unassembled WGS sequence"/>
</dbReference>
<dbReference type="NCBIfam" id="TIGR01353">
    <property type="entry name" value="dGTP_triPase"/>
    <property type="match status" value="1"/>
</dbReference>
<dbReference type="PANTHER" id="PTHR11373">
    <property type="entry name" value="DEOXYNUCLEOSIDE TRIPHOSPHATE TRIPHOSPHOHYDROLASE"/>
    <property type="match status" value="1"/>
</dbReference>
<dbReference type="GO" id="GO:0006203">
    <property type="term" value="P:dGTP catabolic process"/>
    <property type="evidence" value="ECO:0007669"/>
    <property type="project" value="TreeGrafter"/>
</dbReference>
<dbReference type="PROSITE" id="PS51831">
    <property type="entry name" value="HD"/>
    <property type="match status" value="1"/>
</dbReference>
<protein>
    <recommendedName>
        <fullName evidence="2">Deoxyguanosinetriphosphate triphosphohydrolase-like protein</fullName>
    </recommendedName>
</protein>
<dbReference type="Pfam" id="PF01966">
    <property type="entry name" value="HD"/>
    <property type="match status" value="1"/>
</dbReference>
<dbReference type="NCBIfam" id="NF003701">
    <property type="entry name" value="PRK05318.1"/>
    <property type="match status" value="1"/>
</dbReference>
<proteinExistence type="inferred from homology"/>
<dbReference type="EMBL" id="AUYB01000096">
    <property type="protein sequence ID" value="KZN40312.1"/>
    <property type="molecule type" value="Genomic_DNA"/>
</dbReference>
<dbReference type="PANTHER" id="PTHR11373:SF32">
    <property type="entry name" value="DEOXYGUANOSINETRIPHOSPHATE TRIPHOSPHOHYDROLASE"/>
    <property type="match status" value="1"/>
</dbReference>
<keyword evidence="1 2" id="KW-0378">Hydrolase</keyword>
<organism evidence="5 6">
    <name type="scientific">Pseudoalteromonas luteoviolacea DSM 6061</name>
    <dbReference type="NCBI Taxonomy" id="1365250"/>
    <lineage>
        <taxon>Bacteria</taxon>
        <taxon>Pseudomonadati</taxon>
        <taxon>Pseudomonadota</taxon>
        <taxon>Gammaproteobacteria</taxon>
        <taxon>Alteromonadales</taxon>
        <taxon>Pseudoalteromonadaceae</taxon>
        <taxon>Pseudoalteromonas</taxon>
    </lineage>
</organism>
<comment type="similarity">
    <text evidence="2">Belongs to the dGTPase family. Type 2 subfamily.</text>
</comment>
<dbReference type="InterPro" id="IPR050135">
    <property type="entry name" value="dGTPase-like"/>
</dbReference>
<feature type="region of interest" description="Disordered" evidence="3">
    <location>
        <begin position="1"/>
        <end position="26"/>
    </location>
</feature>
<dbReference type="InterPro" id="IPR026875">
    <property type="entry name" value="PHydrolase_assoc_dom"/>
</dbReference>
<dbReference type="AlphaFoldDB" id="A0A166XH48"/>
<name>A0A166XH48_9GAMM</name>